<feature type="compositionally biased region" description="Polar residues" evidence="1">
    <location>
        <begin position="25"/>
        <end position="39"/>
    </location>
</feature>
<keyword evidence="4" id="KW-1185">Reference proteome</keyword>
<name>A0A163JFN4_ABSGL</name>
<dbReference type="STRING" id="4829.A0A163JFN4"/>
<feature type="region of interest" description="Disordered" evidence="1">
    <location>
        <begin position="142"/>
        <end position="171"/>
    </location>
</feature>
<feature type="region of interest" description="Disordered" evidence="1">
    <location>
        <begin position="1"/>
        <end position="64"/>
    </location>
</feature>
<reference evidence="3" key="1">
    <citation type="submission" date="2016-04" db="EMBL/GenBank/DDBJ databases">
        <authorList>
            <person name="Evans L.H."/>
            <person name="Alamgir A."/>
            <person name="Owens N."/>
            <person name="Weber N.D."/>
            <person name="Virtaneva K."/>
            <person name="Barbian K."/>
            <person name="Babar A."/>
            <person name="Rosenke K."/>
        </authorList>
    </citation>
    <scope>NUCLEOTIDE SEQUENCE [LARGE SCALE GENOMIC DNA]</scope>
    <source>
        <strain evidence="3">CBS 101.48</strain>
    </source>
</reference>
<accession>A0A163JFN4</accession>
<dbReference type="InParanoid" id="A0A163JFN4"/>
<feature type="compositionally biased region" description="Low complexity" evidence="1">
    <location>
        <begin position="355"/>
        <end position="378"/>
    </location>
</feature>
<dbReference type="InterPro" id="IPR021386">
    <property type="entry name" value="SPP41_DUF3020"/>
</dbReference>
<feature type="region of interest" description="Disordered" evidence="1">
    <location>
        <begin position="197"/>
        <end position="218"/>
    </location>
</feature>
<feature type="region of interest" description="Disordered" evidence="1">
    <location>
        <begin position="355"/>
        <end position="381"/>
    </location>
</feature>
<feature type="compositionally biased region" description="Polar residues" evidence="1">
    <location>
        <begin position="142"/>
        <end position="169"/>
    </location>
</feature>
<evidence type="ECO:0000256" key="1">
    <source>
        <dbReference type="SAM" id="MobiDB-lite"/>
    </source>
</evidence>
<dbReference type="EMBL" id="LT552383">
    <property type="protein sequence ID" value="SAL99052.1"/>
    <property type="molecule type" value="Genomic_DNA"/>
</dbReference>
<protein>
    <recommendedName>
        <fullName evidence="2">DUF3020 domain-containing protein</fullName>
    </recommendedName>
</protein>
<proteinExistence type="predicted"/>
<feature type="region of interest" description="Disordered" evidence="1">
    <location>
        <begin position="260"/>
        <end position="294"/>
    </location>
</feature>
<feature type="domain" description="DUF3020" evidence="2">
    <location>
        <begin position="206"/>
        <end position="254"/>
    </location>
</feature>
<dbReference type="Proteomes" id="UP000078561">
    <property type="component" value="Unassembled WGS sequence"/>
</dbReference>
<dbReference type="OrthoDB" id="5595797at2759"/>
<feature type="region of interest" description="Disordered" evidence="1">
    <location>
        <begin position="93"/>
        <end position="127"/>
    </location>
</feature>
<evidence type="ECO:0000313" key="3">
    <source>
        <dbReference type="EMBL" id="SAL99052.1"/>
    </source>
</evidence>
<evidence type="ECO:0000259" key="2">
    <source>
        <dbReference type="Pfam" id="PF11223"/>
    </source>
</evidence>
<feature type="compositionally biased region" description="Low complexity" evidence="1">
    <location>
        <begin position="278"/>
        <end position="288"/>
    </location>
</feature>
<sequence>MFIKREENPSTDFQALSNDHGPQEDSPTTAPSTSPVKNEQATDTKSADQPQIADTSTSTQEQIPMSLPLQDDLCLTAMEATIQSVFDALNVLSQQQQQHQQPHSAPPPTSSEVSGLQASSSPTNTSAATASAILAQISLPPSTTVPHSVSAAMSSSPTVGKNDISSSPGNPYPMVTHQPIVPETPELSPAEQLKQQMMKQKVRSDNRERKQRWRINNEERNKDNDLRCRVNKRAQKLFGMEPSDHKRKWVDEEFERRRAKRQEKERRKQAVNGALAATPSSTPNTTTTEEVSDPATISQLQHKLLQHYQSLFGMDQQDSEKTKNSTAALVAALQNPQLLQLSQLLAQTVTAGSVQPLSPQHSASSSSSQPSTTEPTPSLITSPDAFLLQQPTKTDDGHLDQSKIDLAAAEIMKQFTSHALGTPLADSTTEETTSTEKKNDYPMDAVMTLMELNAGWRP</sequence>
<organism evidence="3">
    <name type="scientific">Absidia glauca</name>
    <name type="common">Pin mould</name>
    <dbReference type="NCBI Taxonomy" id="4829"/>
    <lineage>
        <taxon>Eukaryota</taxon>
        <taxon>Fungi</taxon>
        <taxon>Fungi incertae sedis</taxon>
        <taxon>Mucoromycota</taxon>
        <taxon>Mucoromycotina</taxon>
        <taxon>Mucoromycetes</taxon>
        <taxon>Mucorales</taxon>
        <taxon>Cunninghamellaceae</taxon>
        <taxon>Absidia</taxon>
    </lineage>
</organism>
<feature type="compositionally biased region" description="Low complexity" evidence="1">
    <location>
        <begin position="93"/>
        <end position="103"/>
    </location>
</feature>
<dbReference type="Pfam" id="PF11223">
    <property type="entry name" value="DUF3020"/>
    <property type="match status" value="1"/>
</dbReference>
<evidence type="ECO:0000313" key="4">
    <source>
        <dbReference type="Proteomes" id="UP000078561"/>
    </source>
</evidence>
<feature type="compositionally biased region" description="Low complexity" evidence="1">
    <location>
        <begin position="118"/>
        <end position="127"/>
    </location>
</feature>
<feature type="compositionally biased region" description="Polar residues" evidence="1">
    <location>
        <begin position="47"/>
        <end position="63"/>
    </location>
</feature>
<gene>
    <name evidence="3" type="primary">ABSGL_04623.1 scaffold 5475</name>
</gene>
<dbReference type="AlphaFoldDB" id="A0A163JFN4"/>